<name>A0ABW3U8D9_9GAMM</name>
<protein>
    <submittedName>
        <fullName evidence="1">Alkaline phosphatase PhoX</fullName>
    </submittedName>
</protein>
<comment type="caution">
    <text evidence="1">The sequence shown here is derived from an EMBL/GenBank/DDBJ whole genome shotgun (WGS) entry which is preliminary data.</text>
</comment>
<dbReference type="Proteomes" id="UP001597264">
    <property type="component" value="Unassembled WGS sequence"/>
</dbReference>
<gene>
    <name evidence="1" type="ORF">ACFQ2X_11230</name>
</gene>
<dbReference type="PROSITE" id="PS51257">
    <property type="entry name" value="PROKAR_LIPOPROTEIN"/>
    <property type="match status" value="1"/>
</dbReference>
<dbReference type="InterPro" id="IPR008557">
    <property type="entry name" value="PhoX"/>
</dbReference>
<sequence>MDHTRGRIERSHLSLAGTARNCAGGATPWGSWLSCEETLAGPEQGFGRNHGYIFEVPAAARGLVEARPLKAMGRFVHEAAAVDSTTGIVYLTEDSDQAMFYRFIPETPGELHNGGRLQALVIRDWPAAQTRNWLEDSEDAAAHQVTTTQTFECDWIDLEEVENPEGDLGERGVAAGAARFCRCEGVAFAQRENGRREIFFAATGGGPKKIGQVWRYLPSPDEGTSEEKASPARLQMVYETHDRAILESCDNLAVAPWGDLIICEDSYDSAPDMRNYIRGMTPDGRLYTLAMNAHPDNGEFCGACFSADGSTLFVNIQRPGLTLAITGPWHSLGERSRQQAMVLNTESV</sequence>
<reference evidence="2" key="1">
    <citation type="journal article" date="2019" name="Int. J. Syst. Evol. Microbiol.">
        <title>The Global Catalogue of Microorganisms (GCM) 10K type strain sequencing project: providing services to taxonomists for standard genome sequencing and annotation.</title>
        <authorList>
            <consortium name="The Broad Institute Genomics Platform"/>
            <consortium name="The Broad Institute Genome Sequencing Center for Infectious Disease"/>
            <person name="Wu L."/>
            <person name="Ma J."/>
        </authorList>
    </citation>
    <scope>NUCLEOTIDE SEQUENCE [LARGE SCALE GENOMIC DNA]</scope>
    <source>
        <strain evidence="2">CCUG 54356</strain>
    </source>
</reference>
<evidence type="ECO:0000313" key="2">
    <source>
        <dbReference type="Proteomes" id="UP001597264"/>
    </source>
</evidence>
<keyword evidence="2" id="KW-1185">Reference proteome</keyword>
<dbReference type="PANTHER" id="PTHR35399">
    <property type="entry name" value="SLR8030 PROTEIN"/>
    <property type="match status" value="1"/>
</dbReference>
<accession>A0ABW3U8D9</accession>
<dbReference type="EMBL" id="JBHTLR010000010">
    <property type="protein sequence ID" value="MFD1217173.1"/>
    <property type="molecule type" value="Genomic_DNA"/>
</dbReference>
<dbReference type="RefSeq" id="WP_230435744.1">
    <property type="nucleotide sequence ID" value="NZ_CP087715.1"/>
</dbReference>
<dbReference type="Pfam" id="PF05787">
    <property type="entry name" value="PhoX"/>
    <property type="match status" value="1"/>
</dbReference>
<dbReference type="PANTHER" id="PTHR35399:SF4">
    <property type="entry name" value="MEMBRANE PROTEIN"/>
    <property type="match status" value="1"/>
</dbReference>
<proteinExistence type="predicted"/>
<organism evidence="1 2">
    <name type="scientific">Microbulbifer celer</name>
    <dbReference type="NCBI Taxonomy" id="435905"/>
    <lineage>
        <taxon>Bacteria</taxon>
        <taxon>Pseudomonadati</taxon>
        <taxon>Pseudomonadota</taxon>
        <taxon>Gammaproteobacteria</taxon>
        <taxon>Cellvibrionales</taxon>
        <taxon>Microbulbiferaceae</taxon>
        <taxon>Microbulbifer</taxon>
    </lineage>
</organism>
<evidence type="ECO:0000313" key="1">
    <source>
        <dbReference type="EMBL" id="MFD1217173.1"/>
    </source>
</evidence>